<evidence type="ECO:0000259" key="5">
    <source>
        <dbReference type="PROSITE" id="PS51891"/>
    </source>
</evidence>
<dbReference type="SUPFAM" id="SSF51316">
    <property type="entry name" value="Mss4-like"/>
    <property type="match status" value="1"/>
</dbReference>
<keyword evidence="4" id="KW-0456">Lyase</keyword>
<name>A0A329Y4F1_RHITR</name>
<dbReference type="Gene3D" id="3.90.1590.10">
    <property type="entry name" value="glutathione-dependent formaldehyde- activating enzyme (gfa)"/>
    <property type="match status" value="1"/>
</dbReference>
<dbReference type="GO" id="GO:0016846">
    <property type="term" value="F:carbon-sulfur lyase activity"/>
    <property type="evidence" value="ECO:0007669"/>
    <property type="project" value="InterPro"/>
</dbReference>
<dbReference type="OrthoDB" id="9807246at2"/>
<dbReference type="PANTHER" id="PTHR33337">
    <property type="entry name" value="GFA DOMAIN-CONTAINING PROTEIN"/>
    <property type="match status" value="1"/>
</dbReference>
<dbReference type="GO" id="GO:0046872">
    <property type="term" value="F:metal ion binding"/>
    <property type="evidence" value="ECO:0007669"/>
    <property type="project" value="UniProtKB-KW"/>
</dbReference>
<dbReference type="RefSeq" id="WP_112345169.1">
    <property type="nucleotide sequence ID" value="NZ_QMKK01000054.1"/>
</dbReference>
<evidence type="ECO:0000256" key="3">
    <source>
        <dbReference type="ARBA" id="ARBA00022833"/>
    </source>
</evidence>
<gene>
    <name evidence="6" type="ORF">DQ393_25355</name>
</gene>
<reference evidence="6 7" key="1">
    <citation type="submission" date="2018-06" db="EMBL/GenBank/DDBJ databases">
        <title>Whole Genome Sequence of an efficient microsymbiont, Rhizobium tropici.</title>
        <authorList>
            <person name="Srinivasan R."/>
            <person name="Singh H.V."/>
            <person name="Srivastava R."/>
            <person name="Kumari B."/>
            <person name="Radhakrishna A."/>
        </authorList>
    </citation>
    <scope>NUCLEOTIDE SEQUENCE [LARGE SCALE GENOMIC DNA]</scope>
    <source>
        <strain evidence="6 7">IGFRI Rhizo-19</strain>
    </source>
</reference>
<dbReference type="InterPro" id="IPR011057">
    <property type="entry name" value="Mss4-like_sf"/>
</dbReference>
<dbReference type="AlphaFoldDB" id="A0A329Y4F1"/>
<protein>
    <submittedName>
        <fullName evidence="6">GFA family protein</fullName>
    </submittedName>
</protein>
<evidence type="ECO:0000313" key="6">
    <source>
        <dbReference type="EMBL" id="RAX38681.1"/>
    </source>
</evidence>
<keyword evidence="2" id="KW-0479">Metal-binding</keyword>
<evidence type="ECO:0000256" key="1">
    <source>
        <dbReference type="ARBA" id="ARBA00005495"/>
    </source>
</evidence>
<dbReference type="PROSITE" id="PS51891">
    <property type="entry name" value="CENP_V_GFA"/>
    <property type="match status" value="1"/>
</dbReference>
<comment type="caution">
    <text evidence="6">The sequence shown here is derived from an EMBL/GenBank/DDBJ whole genome shotgun (WGS) entry which is preliminary data.</text>
</comment>
<comment type="similarity">
    <text evidence="1">Belongs to the Gfa family.</text>
</comment>
<dbReference type="Proteomes" id="UP000251205">
    <property type="component" value="Unassembled WGS sequence"/>
</dbReference>
<dbReference type="InterPro" id="IPR006913">
    <property type="entry name" value="CENP-V/GFA"/>
</dbReference>
<keyword evidence="3" id="KW-0862">Zinc</keyword>
<evidence type="ECO:0000256" key="4">
    <source>
        <dbReference type="ARBA" id="ARBA00023239"/>
    </source>
</evidence>
<dbReference type="Pfam" id="PF04828">
    <property type="entry name" value="GFA"/>
    <property type="match status" value="1"/>
</dbReference>
<proteinExistence type="inferred from homology"/>
<evidence type="ECO:0000313" key="7">
    <source>
        <dbReference type="Proteomes" id="UP000251205"/>
    </source>
</evidence>
<evidence type="ECO:0000256" key="2">
    <source>
        <dbReference type="ARBA" id="ARBA00022723"/>
    </source>
</evidence>
<sequence length="134" mass="15103">MHIDGRCHCGFVSYKAEIDPEQVSICHCTDCQRLTGTAYRVTVSARREAFEITGGEPKLYVKFGDNGRRRLQYFCPNCGSPIYTTGELEDADEVGIRLGTINQRYKLRPRSQGWCSSRLPWIDTIGDLPGRPGD</sequence>
<feature type="domain" description="CENP-V/GFA" evidence="5">
    <location>
        <begin position="3"/>
        <end position="111"/>
    </location>
</feature>
<organism evidence="6 7">
    <name type="scientific">Rhizobium tropici</name>
    <dbReference type="NCBI Taxonomy" id="398"/>
    <lineage>
        <taxon>Bacteria</taxon>
        <taxon>Pseudomonadati</taxon>
        <taxon>Pseudomonadota</taxon>
        <taxon>Alphaproteobacteria</taxon>
        <taxon>Hyphomicrobiales</taxon>
        <taxon>Rhizobiaceae</taxon>
        <taxon>Rhizobium/Agrobacterium group</taxon>
        <taxon>Rhizobium</taxon>
    </lineage>
</organism>
<accession>A0A329Y4F1</accession>
<dbReference type="PANTHER" id="PTHR33337:SF40">
    <property type="entry name" value="CENP-V_GFA DOMAIN-CONTAINING PROTEIN-RELATED"/>
    <property type="match status" value="1"/>
</dbReference>
<dbReference type="EMBL" id="QMKK01000054">
    <property type="protein sequence ID" value="RAX38681.1"/>
    <property type="molecule type" value="Genomic_DNA"/>
</dbReference>